<feature type="transmembrane region" description="Helical" evidence="8">
    <location>
        <begin position="294"/>
        <end position="313"/>
    </location>
</feature>
<feature type="binding site" evidence="7">
    <location>
        <position position="152"/>
    </location>
    <ligand>
        <name>Na(+)</name>
        <dbReference type="ChEBI" id="CHEBI:29101"/>
        <label>1</label>
    </ligand>
</feature>
<keyword evidence="10" id="KW-1185">Reference proteome</keyword>
<dbReference type="PROSITE" id="PS50267">
    <property type="entry name" value="NA_NEUROTRAN_SYMP_3"/>
    <property type="match status" value="1"/>
</dbReference>
<feature type="signal peptide" evidence="9">
    <location>
        <begin position="1"/>
        <end position="20"/>
    </location>
</feature>
<feature type="binding site" evidence="7">
    <location>
        <position position="82"/>
    </location>
    <ligand>
        <name>Na(+)</name>
        <dbReference type="ChEBI" id="CHEBI:29101"/>
        <label>1</label>
    </ligand>
</feature>
<dbReference type="GO" id="GO:0051378">
    <property type="term" value="F:serotonin binding"/>
    <property type="evidence" value="ECO:0007669"/>
    <property type="project" value="TreeGrafter"/>
</dbReference>
<feature type="binding site" evidence="7">
    <location>
        <position position="148"/>
    </location>
    <ligand>
        <name>Na(+)</name>
        <dbReference type="ChEBI" id="CHEBI:29101"/>
        <label>1</label>
    </ligand>
</feature>
<evidence type="ECO:0000256" key="6">
    <source>
        <dbReference type="ARBA" id="ARBA00023136"/>
    </source>
</evidence>
<dbReference type="SUPFAM" id="SSF161070">
    <property type="entry name" value="SNF-like"/>
    <property type="match status" value="1"/>
</dbReference>
<feature type="transmembrane region" description="Helical" evidence="8">
    <location>
        <begin position="76"/>
        <end position="100"/>
    </location>
</feature>
<feature type="transmembrane region" description="Helical" evidence="8">
    <location>
        <begin position="43"/>
        <end position="64"/>
    </location>
</feature>
<keyword evidence="6 8" id="KW-0472">Membrane</keyword>
<keyword evidence="7" id="KW-0479">Metal-binding</keyword>
<evidence type="ECO:0000256" key="1">
    <source>
        <dbReference type="ARBA" id="ARBA00004141"/>
    </source>
</evidence>
<evidence type="ECO:0000256" key="3">
    <source>
        <dbReference type="ARBA" id="ARBA00022692"/>
    </source>
</evidence>
<feature type="binding site" evidence="7">
    <location>
        <position position="151"/>
    </location>
    <ligand>
        <name>Na(+)</name>
        <dbReference type="ChEBI" id="CHEBI:29101"/>
        <label>1</label>
    </ligand>
</feature>
<dbReference type="PANTHER" id="PTHR11616:SF279">
    <property type="entry name" value="SODIUM-DEPENDENT SEROTONIN TRANSPORTER"/>
    <property type="match status" value="1"/>
</dbReference>
<comment type="subcellular location">
    <subcellularLocation>
        <location evidence="1">Membrane</location>
        <topology evidence="1">Multi-pass membrane protein</topology>
    </subcellularLocation>
</comment>
<dbReference type="PRINTS" id="PR00176">
    <property type="entry name" value="NANEUSMPORT"/>
</dbReference>
<dbReference type="Pfam" id="PF00209">
    <property type="entry name" value="SNF"/>
    <property type="match status" value="1"/>
</dbReference>
<name>A0A914XL90_9BILA</name>
<sequence length="367" mass="41001">MPYVVLFILLIRGVTLPGAAKGVWYYITPDFARLKDTTVWIDAATQIFFSLGPGFGVLLALSSYNEFNNNCYHDALITSAINCLTSFLSGFVIFSTLGYMSELTNRDISEVAGDGGPGLIFVVYPQAISTMSYSPVWSVLFFFMLITLGIDSTFGGLEAIITGFCDEYPKLFGRKRELFVLALVIMYFLGSLSTITYGGQYVIEFLDIYGVSFSILFIVVIETTAVCWFYGVRRFSEDVRQMIGYYPSLFWRSCWFFCPIFISVIFLVALYNASFEQMTLDGYTYPVWSVALGWFLRLTSIVCIPLYVCYKLWSLPGTMSERIMAAVKPASRRRSYMIPASAVASVADPDPTSYHTLNSGGAVVAPL</sequence>
<organism evidence="10 11">
    <name type="scientific">Plectus sambesii</name>
    <dbReference type="NCBI Taxonomy" id="2011161"/>
    <lineage>
        <taxon>Eukaryota</taxon>
        <taxon>Metazoa</taxon>
        <taxon>Ecdysozoa</taxon>
        <taxon>Nematoda</taxon>
        <taxon>Chromadorea</taxon>
        <taxon>Plectida</taxon>
        <taxon>Plectina</taxon>
        <taxon>Plectoidea</taxon>
        <taxon>Plectidae</taxon>
        <taxon>Plectus</taxon>
    </lineage>
</organism>
<evidence type="ECO:0000256" key="7">
    <source>
        <dbReference type="PIRSR" id="PIRSR600175-1"/>
    </source>
</evidence>
<dbReference type="AlphaFoldDB" id="A0A914XL90"/>
<keyword evidence="5 8" id="KW-1133">Transmembrane helix</keyword>
<dbReference type="WBParaSite" id="PSAMB.scaffold8990size5494.g32031.t1">
    <property type="protein sequence ID" value="PSAMB.scaffold8990size5494.g32031.t1"/>
    <property type="gene ID" value="PSAMB.scaffold8990size5494.g32031"/>
</dbReference>
<dbReference type="GO" id="GO:0006865">
    <property type="term" value="P:amino acid transport"/>
    <property type="evidence" value="ECO:0007669"/>
    <property type="project" value="TreeGrafter"/>
</dbReference>
<evidence type="ECO:0000256" key="8">
    <source>
        <dbReference type="SAM" id="Phobius"/>
    </source>
</evidence>
<feature type="transmembrane region" description="Helical" evidence="8">
    <location>
        <begin position="209"/>
        <end position="232"/>
    </location>
</feature>
<keyword evidence="9" id="KW-0732">Signal</keyword>
<evidence type="ECO:0000313" key="10">
    <source>
        <dbReference type="Proteomes" id="UP000887566"/>
    </source>
</evidence>
<reference evidence="11" key="1">
    <citation type="submission" date="2022-11" db="UniProtKB">
        <authorList>
            <consortium name="WormBaseParasite"/>
        </authorList>
    </citation>
    <scope>IDENTIFICATION</scope>
</reference>
<dbReference type="GO" id="GO:0005886">
    <property type="term" value="C:plasma membrane"/>
    <property type="evidence" value="ECO:0007669"/>
    <property type="project" value="TreeGrafter"/>
</dbReference>
<feature type="binding site" evidence="7">
    <location>
        <position position="50"/>
    </location>
    <ligand>
        <name>Na(+)</name>
        <dbReference type="ChEBI" id="CHEBI:29101"/>
        <label>1</label>
    </ligand>
</feature>
<evidence type="ECO:0000256" key="5">
    <source>
        <dbReference type="ARBA" id="ARBA00022989"/>
    </source>
</evidence>
<dbReference type="InterPro" id="IPR037272">
    <property type="entry name" value="SNS_sf"/>
</dbReference>
<keyword evidence="7" id="KW-0915">Sodium</keyword>
<evidence type="ECO:0000256" key="4">
    <source>
        <dbReference type="ARBA" id="ARBA00022847"/>
    </source>
</evidence>
<dbReference type="Proteomes" id="UP000887566">
    <property type="component" value="Unplaced"/>
</dbReference>
<evidence type="ECO:0000256" key="2">
    <source>
        <dbReference type="ARBA" id="ARBA00022448"/>
    </source>
</evidence>
<accession>A0A914XL90</accession>
<feature type="transmembrane region" description="Helical" evidence="8">
    <location>
        <begin position="253"/>
        <end position="274"/>
    </location>
</feature>
<keyword evidence="2" id="KW-0813">Transport</keyword>
<dbReference type="GO" id="GO:0005335">
    <property type="term" value="F:serotonin:sodium:chloride symporter activity"/>
    <property type="evidence" value="ECO:0007669"/>
    <property type="project" value="TreeGrafter"/>
</dbReference>
<keyword evidence="4" id="KW-0769">Symport</keyword>
<keyword evidence="3 8" id="KW-0812">Transmembrane</keyword>
<dbReference type="GO" id="GO:0046872">
    <property type="term" value="F:metal ion binding"/>
    <property type="evidence" value="ECO:0007669"/>
    <property type="project" value="UniProtKB-KW"/>
</dbReference>
<proteinExistence type="predicted"/>
<dbReference type="InterPro" id="IPR000175">
    <property type="entry name" value="Na/ntran_symport"/>
</dbReference>
<feature type="transmembrane region" description="Helical" evidence="8">
    <location>
        <begin position="178"/>
        <end position="203"/>
    </location>
</feature>
<protein>
    <submittedName>
        <fullName evidence="11">Sodium-dependent serotonin transporter</fullName>
    </submittedName>
</protein>
<dbReference type="GO" id="GO:0098793">
    <property type="term" value="C:presynapse"/>
    <property type="evidence" value="ECO:0007669"/>
    <property type="project" value="GOC"/>
</dbReference>
<evidence type="ECO:0000256" key="9">
    <source>
        <dbReference type="SAM" id="SignalP"/>
    </source>
</evidence>
<evidence type="ECO:0000313" key="11">
    <source>
        <dbReference type="WBParaSite" id="PSAMB.scaffold8990size5494.g32031.t1"/>
    </source>
</evidence>
<feature type="transmembrane region" description="Helical" evidence="8">
    <location>
        <begin position="136"/>
        <end position="157"/>
    </location>
</feature>
<dbReference type="PANTHER" id="PTHR11616">
    <property type="entry name" value="SODIUM/CHLORIDE DEPENDENT TRANSPORTER"/>
    <property type="match status" value="1"/>
</dbReference>
<feature type="chain" id="PRO_5037759986" evidence="9">
    <location>
        <begin position="21"/>
        <end position="367"/>
    </location>
</feature>
<dbReference type="GO" id="GO:0043005">
    <property type="term" value="C:neuron projection"/>
    <property type="evidence" value="ECO:0007669"/>
    <property type="project" value="TreeGrafter"/>
</dbReference>